<dbReference type="Proteomes" id="UP000059680">
    <property type="component" value="Chromosome 2"/>
</dbReference>
<dbReference type="InParanoid" id="A0A0P0VR01"/>
<dbReference type="Gramene" id="Os02t0808350-00">
    <property type="protein sequence ID" value="Os02t0808350-00"/>
    <property type="gene ID" value="Os02g0808350"/>
</dbReference>
<organism evidence="1 2">
    <name type="scientific">Oryza sativa subsp. japonica</name>
    <name type="common">Rice</name>
    <dbReference type="NCBI Taxonomy" id="39947"/>
    <lineage>
        <taxon>Eukaryota</taxon>
        <taxon>Viridiplantae</taxon>
        <taxon>Streptophyta</taxon>
        <taxon>Embryophyta</taxon>
        <taxon>Tracheophyta</taxon>
        <taxon>Spermatophyta</taxon>
        <taxon>Magnoliopsida</taxon>
        <taxon>Liliopsida</taxon>
        <taxon>Poales</taxon>
        <taxon>Poaceae</taxon>
        <taxon>BOP clade</taxon>
        <taxon>Oryzoideae</taxon>
        <taxon>Oryzeae</taxon>
        <taxon>Oryzinae</taxon>
        <taxon>Oryza</taxon>
        <taxon>Oryza sativa</taxon>
    </lineage>
</organism>
<keyword evidence="2" id="KW-1185">Reference proteome</keyword>
<reference evidence="1 2" key="2">
    <citation type="journal article" date="2013" name="Plant Cell Physiol.">
        <title>Rice Annotation Project Database (RAP-DB): an integrative and interactive database for rice genomics.</title>
        <authorList>
            <person name="Sakai H."/>
            <person name="Lee S.S."/>
            <person name="Tanaka T."/>
            <person name="Numa H."/>
            <person name="Kim J."/>
            <person name="Kawahara Y."/>
            <person name="Wakimoto H."/>
            <person name="Yang C.C."/>
            <person name="Iwamoto M."/>
            <person name="Abe T."/>
            <person name="Yamada Y."/>
            <person name="Muto A."/>
            <person name="Inokuchi H."/>
            <person name="Ikemura T."/>
            <person name="Matsumoto T."/>
            <person name="Sasaki T."/>
            <person name="Itoh T."/>
        </authorList>
    </citation>
    <scope>NUCLEOTIDE SEQUENCE [LARGE SCALE GENOMIC DNA]</scope>
    <source>
        <strain evidence="2">cv. Nipponbare</strain>
    </source>
</reference>
<name>A0A0P0VR01_ORYSJ</name>
<dbReference type="EMBL" id="AP014958">
    <property type="protein sequence ID" value="BAS81495.1"/>
    <property type="molecule type" value="Genomic_DNA"/>
</dbReference>
<gene>
    <name evidence="1" type="ordered locus">Os02g0808350</name>
    <name evidence="1" type="ORF">OSNPB_020808350</name>
</gene>
<reference evidence="2" key="1">
    <citation type="journal article" date="2005" name="Nature">
        <title>The map-based sequence of the rice genome.</title>
        <authorList>
            <consortium name="International rice genome sequencing project (IRGSP)"/>
            <person name="Matsumoto T."/>
            <person name="Wu J."/>
            <person name="Kanamori H."/>
            <person name="Katayose Y."/>
            <person name="Fujisawa M."/>
            <person name="Namiki N."/>
            <person name="Mizuno H."/>
            <person name="Yamamoto K."/>
            <person name="Antonio B.A."/>
            <person name="Baba T."/>
            <person name="Sakata K."/>
            <person name="Nagamura Y."/>
            <person name="Aoki H."/>
            <person name="Arikawa K."/>
            <person name="Arita K."/>
            <person name="Bito T."/>
            <person name="Chiden Y."/>
            <person name="Fujitsuka N."/>
            <person name="Fukunaka R."/>
            <person name="Hamada M."/>
            <person name="Harada C."/>
            <person name="Hayashi A."/>
            <person name="Hijishita S."/>
            <person name="Honda M."/>
            <person name="Hosokawa S."/>
            <person name="Ichikawa Y."/>
            <person name="Idonuma A."/>
            <person name="Iijima M."/>
            <person name="Ikeda M."/>
            <person name="Ikeno M."/>
            <person name="Ito K."/>
            <person name="Ito S."/>
            <person name="Ito T."/>
            <person name="Ito Y."/>
            <person name="Ito Y."/>
            <person name="Iwabuchi A."/>
            <person name="Kamiya K."/>
            <person name="Karasawa W."/>
            <person name="Kurita K."/>
            <person name="Katagiri S."/>
            <person name="Kikuta A."/>
            <person name="Kobayashi H."/>
            <person name="Kobayashi N."/>
            <person name="Machita K."/>
            <person name="Maehara T."/>
            <person name="Masukawa M."/>
            <person name="Mizubayashi T."/>
            <person name="Mukai Y."/>
            <person name="Nagasaki H."/>
            <person name="Nagata Y."/>
            <person name="Naito S."/>
            <person name="Nakashima M."/>
            <person name="Nakama Y."/>
            <person name="Nakamichi Y."/>
            <person name="Nakamura M."/>
            <person name="Meguro A."/>
            <person name="Negishi M."/>
            <person name="Ohta I."/>
            <person name="Ohta T."/>
            <person name="Okamoto M."/>
            <person name="Ono N."/>
            <person name="Saji S."/>
            <person name="Sakaguchi M."/>
            <person name="Sakai K."/>
            <person name="Shibata M."/>
            <person name="Shimokawa T."/>
            <person name="Song J."/>
            <person name="Takazaki Y."/>
            <person name="Terasawa K."/>
            <person name="Tsugane M."/>
            <person name="Tsuji K."/>
            <person name="Ueda S."/>
            <person name="Waki K."/>
            <person name="Yamagata H."/>
            <person name="Yamamoto M."/>
            <person name="Yamamoto S."/>
            <person name="Yamane H."/>
            <person name="Yoshiki S."/>
            <person name="Yoshihara R."/>
            <person name="Yukawa K."/>
            <person name="Zhong H."/>
            <person name="Yano M."/>
            <person name="Yuan Q."/>
            <person name="Ouyang S."/>
            <person name="Liu J."/>
            <person name="Jones K.M."/>
            <person name="Gansberger K."/>
            <person name="Moffat K."/>
            <person name="Hill J."/>
            <person name="Bera J."/>
            <person name="Fadrosh D."/>
            <person name="Jin S."/>
            <person name="Johri S."/>
            <person name="Kim M."/>
            <person name="Overton L."/>
            <person name="Reardon M."/>
            <person name="Tsitrin T."/>
            <person name="Vuong H."/>
            <person name="Weaver B."/>
            <person name="Ciecko A."/>
            <person name="Tallon L."/>
            <person name="Jackson J."/>
            <person name="Pai G."/>
            <person name="Aken S.V."/>
            <person name="Utterback T."/>
            <person name="Reidmuller S."/>
            <person name="Feldblyum T."/>
            <person name="Hsiao J."/>
            <person name="Zismann V."/>
            <person name="Iobst S."/>
            <person name="de Vazeille A.R."/>
            <person name="Buell C.R."/>
            <person name="Ying K."/>
            <person name="Li Y."/>
            <person name="Lu T."/>
            <person name="Huang Y."/>
            <person name="Zhao Q."/>
            <person name="Feng Q."/>
            <person name="Zhang L."/>
            <person name="Zhu J."/>
            <person name="Weng Q."/>
            <person name="Mu J."/>
            <person name="Lu Y."/>
            <person name="Fan D."/>
            <person name="Liu Y."/>
            <person name="Guan J."/>
            <person name="Zhang Y."/>
            <person name="Yu S."/>
            <person name="Liu X."/>
            <person name="Zhang Y."/>
            <person name="Hong G."/>
            <person name="Han B."/>
            <person name="Choisne N."/>
            <person name="Demange N."/>
            <person name="Orjeda G."/>
            <person name="Samain S."/>
            <person name="Cattolico L."/>
            <person name="Pelletier E."/>
            <person name="Couloux A."/>
            <person name="Segurens B."/>
            <person name="Wincker P."/>
            <person name="D'Hont A."/>
            <person name="Scarpelli C."/>
            <person name="Weissenbach J."/>
            <person name="Salanoubat M."/>
            <person name="Quetier F."/>
            <person name="Yu Y."/>
            <person name="Kim H.R."/>
            <person name="Rambo T."/>
            <person name="Currie J."/>
            <person name="Collura K."/>
            <person name="Luo M."/>
            <person name="Yang T."/>
            <person name="Ammiraju J.S.S."/>
            <person name="Engler F."/>
            <person name="Soderlund C."/>
            <person name="Wing R.A."/>
            <person name="Palmer L.E."/>
            <person name="de la Bastide M."/>
            <person name="Spiegel L."/>
            <person name="Nascimento L."/>
            <person name="Zutavern T."/>
            <person name="O'Shaughnessy A."/>
            <person name="Dike S."/>
            <person name="Dedhia N."/>
            <person name="Preston R."/>
            <person name="Balija V."/>
            <person name="McCombie W.R."/>
            <person name="Chow T."/>
            <person name="Chen H."/>
            <person name="Chung M."/>
            <person name="Chen C."/>
            <person name="Shaw J."/>
            <person name="Wu H."/>
            <person name="Hsiao K."/>
            <person name="Chao Y."/>
            <person name="Chu M."/>
            <person name="Cheng C."/>
            <person name="Hour A."/>
            <person name="Lee P."/>
            <person name="Lin S."/>
            <person name="Lin Y."/>
            <person name="Liou J."/>
            <person name="Liu S."/>
            <person name="Hsing Y."/>
            <person name="Raghuvanshi S."/>
            <person name="Mohanty A."/>
            <person name="Bharti A.K."/>
            <person name="Gaur A."/>
            <person name="Gupta V."/>
            <person name="Kumar D."/>
            <person name="Ravi V."/>
            <person name="Vij S."/>
            <person name="Kapur A."/>
            <person name="Khurana P."/>
            <person name="Khurana P."/>
            <person name="Khurana J.P."/>
            <person name="Tyagi A.K."/>
            <person name="Gaikwad K."/>
            <person name="Singh A."/>
            <person name="Dalal V."/>
            <person name="Srivastava S."/>
            <person name="Dixit A."/>
            <person name="Pal A.K."/>
            <person name="Ghazi I.A."/>
            <person name="Yadav M."/>
            <person name="Pandit A."/>
            <person name="Bhargava A."/>
            <person name="Sureshbabu K."/>
            <person name="Batra K."/>
            <person name="Sharma T.R."/>
            <person name="Mohapatra T."/>
            <person name="Singh N.K."/>
            <person name="Messing J."/>
            <person name="Nelson A.B."/>
            <person name="Fuks G."/>
            <person name="Kavchok S."/>
            <person name="Keizer G."/>
            <person name="Linton E."/>
            <person name="Llaca V."/>
            <person name="Song R."/>
            <person name="Tanyolac B."/>
            <person name="Young S."/>
            <person name="Ho-Il K."/>
            <person name="Hahn J.H."/>
            <person name="Sangsakoo G."/>
            <person name="Vanavichit A."/>
            <person name="de Mattos Luiz.A.T."/>
            <person name="Zimmer P.D."/>
            <person name="Malone G."/>
            <person name="Dellagostin O."/>
            <person name="de Oliveira A.C."/>
            <person name="Bevan M."/>
            <person name="Bancroft I."/>
            <person name="Minx P."/>
            <person name="Cordum H."/>
            <person name="Wilson R."/>
            <person name="Cheng Z."/>
            <person name="Jin W."/>
            <person name="Jiang J."/>
            <person name="Leong S.A."/>
            <person name="Iwama H."/>
            <person name="Gojobori T."/>
            <person name="Itoh T."/>
            <person name="Niimura Y."/>
            <person name="Fujii Y."/>
            <person name="Habara T."/>
            <person name="Sakai H."/>
            <person name="Sato Y."/>
            <person name="Wilson G."/>
            <person name="Kumar K."/>
            <person name="McCouch S."/>
            <person name="Juretic N."/>
            <person name="Hoen D."/>
            <person name="Wright S."/>
            <person name="Bruskiewich R."/>
            <person name="Bureau T."/>
            <person name="Miyao A."/>
            <person name="Hirochika H."/>
            <person name="Nishikawa T."/>
            <person name="Kadowaki K."/>
            <person name="Sugiura M."/>
            <person name="Burr B."/>
            <person name="Sasaki T."/>
        </authorList>
    </citation>
    <scope>NUCLEOTIDE SEQUENCE [LARGE SCALE GENOMIC DNA]</scope>
    <source>
        <strain evidence="2">cv. Nipponbare</strain>
    </source>
</reference>
<evidence type="ECO:0000313" key="2">
    <source>
        <dbReference type="Proteomes" id="UP000059680"/>
    </source>
</evidence>
<reference evidence="1 2" key="3">
    <citation type="journal article" date="2013" name="Rice">
        <title>Improvement of the Oryza sativa Nipponbare reference genome using next generation sequence and optical map data.</title>
        <authorList>
            <person name="Kawahara Y."/>
            <person name="de la Bastide M."/>
            <person name="Hamilton J.P."/>
            <person name="Kanamori H."/>
            <person name="McCombie W.R."/>
            <person name="Ouyang S."/>
            <person name="Schwartz D.C."/>
            <person name="Tanaka T."/>
            <person name="Wu J."/>
            <person name="Zhou S."/>
            <person name="Childs K.L."/>
            <person name="Davidson R.M."/>
            <person name="Lin H."/>
            <person name="Quesada-Ocampo L."/>
            <person name="Vaillancourt B."/>
            <person name="Sakai H."/>
            <person name="Lee S.S."/>
            <person name="Kim J."/>
            <person name="Numa H."/>
            <person name="Itoh T."/>
            <person name="Buell C.R."/>
            <person name="Matsumoto T."/>
        </authorList>
    </citation>
    <scope>NUCLEOTIDE SEQUENCE [LARGE SCALE GENOMIC DNA]</scope>
    <source>
        <strain evidence="2">cv. Nipponbare</strain>
    </source>
</reference>
<dbReference type="AlphaFoldDB" id="A0A0P0VR01"/>
<accession>A0A0P0VR01</accession>
<dbReference type="PaxDb" id="39947-A0A0P0VR01"/>
<evidence type="ECO:0000313" key="1">
    <source>
        <dbReference type="EMBL" id="BAS81495.1"/>
    </source>
</evidence>
<sequence>MHEYDPSVLVHSPKHAYLSGRSHSLISLASTVKVGVSLVALGAVASVSGAINGVDAVAVDAPARVVRHVTSSGAAVTDVPDGPVEHDGHREVVVSVEVRVAAVGGVDPLVLRQKHVPASSRTAT</sequence>
<proteinExistence type="predicted"/>
<protein>
    <submittedName>
        <fullName evidence="1">Os02g0808350 protein</fullName>
    </submittedName>
</protein>